<dbReference type="Proteomes" id="UP001303046">
    <property type="component" value="Unassembled WGS sequence"/>
</dbReference>
<protein>
    <recommendedName>
        <fullName evidence="3">Reverse transcriptase domain-containing protein</fullName>
    </recommendedName>
</protein>
<gene>
    <name evidence="1" type="primary">Necator_chrX.g22054</name>
    <name evidence="1" type="ORF">RB195_021893</name>
</gene>
<organism evidence="1 2">
    <name type="scientific">Necator americanus</name>
    <name type="common">Human hookworm</name>
    <dbReference type="NCBI Taxonomy" id="51031"/>
    <lineage>
        <taxon>Eukaryota</taxon>
        <taxon>Metazoa</taxon>
        <taxon>Ecdysozoa</taxon>
        <taxon>Nematoda</taxon>
        <taxon>Chromadorea</taxon>
        <taxon>Rhabditida</taxon>
        <taxon>Rhabditina</taxon>
        <taxon>Rhabditomorpha</taxon>
        <taxon>Strongyloidea</taxon>
        <taxon>Ancylostomatidae</taxon>
        <taxon>Bunostominae</taxon>
        <taxon>Necator</taxon>
    </lineage>
</organism>
<dbReference type="EMBL" id="JAVFWL010000006">
    <property type="protein sequence ID" value="KAK6760598.1"/>
    <property type="molecule type" value="Genomic_DNA"/>
</dbReference>
<evidence type="ECO:0008006" key="3">
    <source>
        <dbReference type="Google" id="ProtNLM"/>
    </source>
</evidence>
<comment type="caution">
    <text evidence="1">The sequence shown here is derived from an EMBL/GenBank/DDBJ whole genome shotgun (WGS) entry which is preliminary data.</text>
</comment>
<keyword evidence="2" id="KW-1185">Reference proteome</keyword>
<accession>A0ABR1EDB7</accession>
<name>A0ABR1EDB7_NECAM</name>
<sequence length="116" mass="13469">MRCRGLEWDDMGVKVDGWYLHHLRFADDFVLITSSINQAERMLAEFDETCKIDLQPNLDDVCEERMGWEINMMKDLTSGLGRRKRAAWGAFKSIEDLVKRTSGSMLTYSTPPFFLL</sequence>
<evidence type="ECO:0000313" key="1">
    <source>
        <dbReference type="EMBL" id="KAK6760598.1"/>
    </source>
</evidence>
<evidence type="ECO:0000313" key="2">
    <source>
        <dbReference type="Proteomes" id="UP001303046"/>
    </source>
</evidence>
<proteinExistence type="predicted"/>
<reference evidence="1 2" key="1">
    <citation type="submission" date="2023-08" db="EMBL/GenBank/DDBJ databases">
        <title>A Necator americanus chromosomal reference genome.</title>
        <authorList>
            <person name="Ilik V."/>
            <person name="Petrzelkova K.J."/>
            <person name="Pardy F."/>
            <person name="Fuh T."/>
            <person name="Niatou-Singa F.S."/>
            <person name="Gouil Q."/>
            <person name="Baker L."/>
            <person name="Ritchie M.E."/>
            <person name="Jex A.R."/>
            <person name="Gazzola D."/>
            <person name="Li H."/>
            <person name="Toshio Fujiwara R."/>
            <person name="Zhan B."/>
            <person name="Aroian R.V."/>
            <person name="Pafco B."/>
            <person name="Schwarz E.M."/>
        </authorList>
    </citation>
    <scope>NUCLEOTIDE SEQUENCE [LARGE SCALE GENOMIC DNA]</scope>
    <source>
        <strain evidence="1 2">Aroian</strain>
        <tissue evidence="1">Whole animal</tissue>
    </source>
</reference>